<keyword evidence="5" id="KW-0539">Nucleus</keyword>
<feature type="compositionally biased region" description="Polar residues" evidence="6">
    <location>
        <begin position="339"/>
        <end position="350"/>
    </location>
</feature>
<evidence type="ECO:0008006" key="11">
    <source>
        <dbReference type="Google" id="ProtNLM"/>
    </source>
</evidence>
<dbReference type="InterPro" id="IPR051358">
    <property type="entry name" value="TF_AMS/ICE1/BHLH6-like"/>
</dbReference>
<dbReference type="PROSITE" id="PS51671">
    <property type="entry name" value="ACT"/>
    <property type="match status" value="1"/>
</dbReference>
<feature type="compositionally biased region" description="Basic residues" evidence="6">
    <location>
        <begin position="262"/>
        <end position="272"/>
    </location>
</feature>
<keyword evidence="10" id="KW-1185">Reference proteome</keyword>
<evidence type="ECO:0000259" key="7">
    <source>
        <dbReference type="PROSITE" id="PS50888"/>
    </source>
</evidence>
<keyword evidence="3" id="KW-0805">Transcription regulation</keyword>
<evidence type="ECO:0000256" key="4">
    <source>
        <dbReference type="ARBA" id="ARBA00023163"/>
    </source>
</evidence>
<dbReference type="SUPFAM" id="SSF47459">
    <property type="entry name" value="HLH, helix-loop-helix DNA-binding domain"/>
    <property type="match status" value="1"/>
</dbReference>
<dbReference type="PROSITE" id="PS50888">
    <property type="entry name" value="BHLH"/>
    <property type="match status" value="1"/>
</dbReference>
<dbReference type="CDD" id="cd11443">
    <property type="entry name" value="bHLH_AtAMS_like"/>
    <property type="match status" value="1"/>
</dbReference>
<protein>
    <recommendedName>
        <fullName evidence="11">BHLH domain-containing protein</fullName>
    </recommendedName>
</protein>
<sequence>MKVLSYSSVVEGLRPLVGGNGWDYCILWKLSQDQRFLEWMGCCCSGTEASIANGGGLFSGDETFQKSPCRDLMLQHPRTRACDALSEFPSSIPLDSSLGIYAQVLMSNQPTWQTLHDAVGAKTRVLVPIAGGLVELLVSKQVAENQQMTDFIMSQCNGSIYDHPTAGNFLDDQSFQWEASAGGQSQPYASPMNIFDQLQLDAAATMDSTGYGQQAGLTSVHQQKESAPAEKESVKHEGGSARGDSGTEGSEDDEEGRAVGKNGKRHHAKNLVAERKRRKKLNDRLYALRALVPKITKMDRASILGDAIEYVMELQKQVKDLQDELENESNPDDTDSKQIESNYDNVETGNRNGMINYNLMELEESLNATSTRNAKTVDQSNNEEKGNQMEPQVEVKQLEANDFYLKVFCEHKVGGFARLMEAMSSLGLEVTNASVTTLQSLVLNVFRVQKRDNETMQVDQVRDSLLELTRGPIRGWPEPGHTTENRGGDCHHDNGHHLHHHQLHYVHQQP</sequence>
<feature type="domain" description="BHLH" evidence="7">
    <location>
        <begin position="265"/>
        <end position="314"/>
    </location>
</feature>
<evidence type="ECO:0000256" key="2">
    <source>
        <dbReference type="ARBA" id="ARBA00005510"/>
    </source>
</evidence>
<evidence type="ECO:0000256" key="6">
    <source>
        <dbReference type="SAM" id="MobiDB-lite"/>
    </source>
</evidence>
<feature type="domain" description="ACT" evidence="8">
    <location>
        <begin position="404"/>
        <end position="476"/>
    </location>
</feature>
<proteinExistence type="inferred from homology"/>
<dbReference type="SMR" id="A0A5P1EHL3"/>
<feature type="region of interest" description="Disordered" evidence="6">
    <location>
        <begin position="472"/>
        <end position="496"/>
    </location>
</feature>
<dbReference type="Proteomes" id="UP000243459">
    <property type="component" value="Chromosome 7"/>
</dbReference>
<keyword evidence="4" id="KW-0804">Transcription</keyword>
<dbReference type="InterPro" id="IPR025610">
    <property type="entry name" value="MYC/MYB_N"/>
</dbReference>
<dbReference type="SMART" id="SM00353">
    <property type="entry name" value="HLH"/>
    <property type="match status" value="1"/>
</dbReference>
<dbReference type="Gene3D" id="4.10.280.10">
    <property type="entry name" value="Helix-loop-helix DNA-binding domain"/>
    <property type="match status" value="1"/>
</dbReference>
<feature type="region of interest" description="Disordered" evidence="6">
    <location>
        <begin position="216"/>
        <end position="272"/>
    </location>
</feature>
<dbReference type="SUPFAM" id="SSF55021">
    <property type="entry name" value="ACT-like"/>
    <property type="match status" value="1"/>
</dbReference>
<dbReference type="CDD" id="cd04873">
    <property type="entry name" value="ACT_UUR-ACR-like"/>
    <property type="match status" value="1"/>
</dbReference>
<comment type="similarity">
    <text evidence="2">Belongs to the bHLH protein family.</text>
</comment>
<dbReference type="GO" id="GO:0003700">
    <property type="term" value="F:DNA-binding transcription factor activity"/>
    <property type="evidence" value="ECO:0007669"/>
    <property type="project" value="TreeGrafter"/>
</dbReference>
<dbReference type="GO" id="GO:0048657">
    <property type="term" value="P:anther wall tapetum cell differentiation"/>
    <property type="evidence" value="ECO:0007669"/>
    <property type="project" value="EnsemblPlants"/>
</dbReference>
<dbReference type="AlphaFoldDB" id="A0A5P1EHL3"/>
<comment type="subcellular location">
    <subcellularLocation>
        <location evidence="1">Nucleus</location>
    </subcellularLocation>
</comment>
<dbReference type="InterPro" id="IPR036638">
    <property type="entry name" value="HLH_DNA-bd_sf"/>
</dbReference>
<dbReference type="GO" id="GO:0009555">
    <property type="term" value="P:pollen development"/>
    <property type="evidence" value="ECO:0007669"/>
    <property type="project" value="EnsemblPlants"/>
</dbReference>
<dbReference type="OMA" id="HPRTKAC"/>
<evidence type="ECO:0000256" key="1">
    <source>
        <dbReference type="ARBA" id="ARBA00004123"/>
    </source>
</evidence>
<dbReference type="Pfam" id="PF00010">
    <property type="entry name" value="HLH"/>
    <property type="match status" value="1"/>
</dbReference>
<dbReference type="GO" id="GO:0046983">
    <property type="term" value="F:protein dimerization activity"/>
    <property type="evidence" value="ECO:0007669"/>
    <property type="project" value="InterPro"/>
</dbReference>
<dbReference type="InterPro" id="IPR002912">
    <property type="entry name" value="ACT_dom"/>
</dbReference>
<dbReference type="PANTHER" id="PTHR31945:SF11">
    <property type="entry name" value="TRANSCRIPTION FACTOR ABORTED MICROSPORES"/>
    <property type="match status" value="1"/>
</dbReference>
<dbReference type="GO" id="GO:0003682">
    <property type="term" value="F:chromatin binding"/>
    <property type="evidence" value="ECO:0007669"/>
    <property type="project" value="EnsemblPlants"/>
</dbReference>
<dbReference type="Pfam" id="PF22754">
    <property type="entry name" value="bHLH-TF_ACT-like_plant"/>
    <property type="match status" value="1"/>
</dbReference>
<feature type="region of interest" description="Disordered" evidence="6">
    <location>
        <begin position="321"/>
        <end position="350"/>
    </location>
</feature>
<dbReference type="OrthoDB" id="1890947at2759"/>
<accession>A0A5P1EHL3</accession>
<dbReference type="GO" id="GO:0000978">
    <property type="term" value="F:RNA polymerase II cis-regulatory region sequence-specific DNA binding"/>
    <property type="evidence" value="ECO:0007669"/>
    <property type="project" value="EnsemblPlants"/>
</dbReference>
<evidence type="ECO:0000313" key="10">
    <source>
        <dbReference type="Proteomes" id="UP000243459"/>
    </source>
</evidence>
<evidence type="ECO:0000313" key="9">
    <source>
        <dbReference type="EMBL" id="ONK64339.1"/>
    </source>
</evidence>
<evidence type="ECO:0000256" key="3">
    <source>
        <dbReference type="ARBA" id="ARBA00023015"/>
    </source>
</evidence>
<dbReference type="GO" id="GO:0005634">
    <property type="term" value="C:nucleus"/>
    <property type="evidence" value="ECO:0007669"/>
    <property type="project" value="UniProtKB-SubCell"/>
</dbReference>
<dbReference type="Pfam" id="PF14215">
    <property type="entry name" value="bHLH-MYC_N"/>
    <property type="match status" value="1"/>
</dbReference>
<dbReference type="InterPro" id="IPR011598">
    <property type="entry name" value="bHLH_dom"/>
</dbReference>
<evidence type="ECO:0000256" key="5">
    <source>
        <dbReference type="ARBA" id="ARBA00023242"/>
    </source>
</evidence>
<dbReference type="PANTHER" id="PTHR31945">
    <property type="entry name" value="TRANSCRIPTION FACTOR SCREAM2-RELATED"/>
    <property type="match status" value="1"/>
</dbReference>
<dbReference type="EMBL" id="CM007387">
    <property type="protein sequence ID" value="ONK64339.1"/>
    <property type="molecule type" value="Genomic_DNA"/>
</dbReference>
<name>A0A5P1EHL3_ASPOF</name>
<evidence type="ECO:0000259" key="8">
    <source>
        <dbReference type="PROSITE" id="PS51671"/>
    </source>
</evidence>
<dbReference type="Gramene" id="ONK64339">
    <property type="protein sequence ID" value="ONK64339"/>
    <property type="gene ID" value="A4U43_C07F24670"/>
</dbReference>
<gene>
    <name evidence="9" type="ORF">A4U43_C07F24670</name>
</gene>
<organism evidence="9 10">
    <name type="scientific">Asparagus officinalis</name>
    <name type="common">Garden asparagus</name>
    <dbReference type="NCBI Taxonomy" id="4686"/>
    <lineage>
        <taxon>Eukaryota</taxon>
        <taxon>Viridiplantae</taxon>
        <taxon>Streptophyta</taxon>
        <taxon>Embryophyta</taxon>
        <taxon>Tracheophyta</taxon>
        <taxon>Spermatophyta</taxon>
        <taxon>Magnoliopsida</taxon>
        <taxon>Liliopsida</taxon>
        <taxon>Asparagales</taxon>
        <taxon>Asparagaceae</taxon>
        <taxon>Asparagoideae</taxon>
        <taxon>Asparagus</taxon>
    </lineage>
</organism>
<feature type="compositionally biased region" description="Basic and acidic residues" evidence="6">
    <location>
        <begin position="481"/>
        <end position="496"/>
    </location>
</feature>
<feature type="compositionally biased region" description="Acidic residues" evidence="6">
    <location>
        <begin position="323"/>
        <end position="333"/>
    </location>
</feature>
<dbReference type="InterPro" id="IPR045865">
    <property type="entry name" value="ACT-like_dom_sf"/>
</dbReference>
<dbReference type="InterPro" id="IPR054502">
    <property type="entry name" value="bHLH-TF_ACT-like_plant"/>
</dbReference>
<feature type="compositionally biased region" description="Basic and acidic residues" evidence="6">
    <location>
        <begin position="222"/>
        <end position="239"/>
    </location>
</feature>
<reference evidence="10" key="1">
    <citation type="journal article" date="2017" name="Nat. Commun.">
        <title>The asparagus genome sheds light on the origin and evolution of a young Y chromosome.</title>
        <authorList>
            <person name="Harkess A."/>
            <person name="Zhou J."/>
            <person name="Xu C."/>
            <person name="Bowers J.E."/>
            <person name="Van der Hulst R."/>
            <person name="Ayyampalayam S."/>
            <person name="Mercati F."/>
            <person name="Riccardi P."/>
            <person name="McKain M.R."/>
            <person name="Kakrana A."/>
            <person name="Tang H."/>
            <person name="Ray J."/>
            <person name="Groenendijk J."/>
            <person name="Arikit S."/>
            <person name="Mathioni S.M."/>
            <person name="Nakano M."/>
            <person name="Shan H."/>
            <person name="Telgmann-Rauber A."/>
            <person name="Kanno A."/>
            <person name="Yue Z."/>
            <person name="Chen H."/>
            <person name="Li W."/>
            <person name="Chen Y."/>
            <person name="Xu X."/>
            <person name="Zhang Y."/>
            <person name="Luo S."/>
            <person name="Chen H."/>
            <person name="Gao J."/>
            <person name="Mao Z."/>
            <person name="Pires J.C."/>
            <person name="Luo M."/>
            <person name="Kudrna D."/>
            <person name="Wing R.A."/>
            <person name="Meyers B.C."/>
            <person name="Yi K."/>
            <person name="Kong H."/>
            <person name="Lavrijsen P."/>
            <person name="Sunseri F."/>
            <person name="Falavigna A."/>
            <person name="Ye Y."/>
            <person name="Leebens-Mack J.H."/>
            <person name="Chen G."/>
        </authorList>
    </citation>
    <scope>NUCLEOTIDE SEQUENCE [LARGE SCALE GENOMIC DNA]</scope>
    <source>
        <strain evidence="10">cv. DH0086</strain>
    </source>
</reference>